<dbReference type="Gene3D" id="3.30.450.270">
    <property type="match status" value="1"/>
</dbReference>
<proteinExistence type="inferred from homology"/>
<dbReference type="PANTHER" id="PTHR42878">
    <property type="entry name" value="TWO-COMPONENT HISTIDINE KINASE"/>
    <property type="match status" value="1"/>
</dbReference>
<keyword evidence="9" id="KW-0675">Receptor</keyword>
<dbReference type="Gene3D" id="1.10.287.130">
    <property type="match status" value="1"/>
</dbReference>
<dbReference type="InterPro" id="IPR016132">
    <property type="entry name" value="Phyto_chromo_attachment"/>
</dbReference>
<evidence type="ECO:0000259" key="11">
    <source>
        <dbReference type="PROSITE" id="PS50109"/>
    </source>
</evidence>
<comment type="caution">
    <text evidence="12">The sequence shown here is derived from an EMBL/GenBank/DDBJ whole genome shotgun (WGS) entry which is preliminary data.</text>
</comment>
<keyword evidence="4" id="KW-0600">Photoreceptor protein</keyword>
<evidence type="ECO:0000313" key="13">
    <source>
        <dbReference type="Proteomes" id="UP001605261"/>
    </source>
</evidence>
<evidence type="ECO:0000256" key="6">
    <source>
        <dbReference type="ARBA" id="ARBA00022679"/>
    </source>
</evidence>
<dbReference type="InterPro" id="IPR035965">
    <property type="entry name" value="PAS-like_dom_sf"/>
</dbReference>
<dbReference type="GO" id="GO:0005524">
    <property type="term" value="F:ATP binding"/>
    <property type="evidence" value="ECO:0007669"/>
    <property type="project" value="UniProtKB-KW"/>
</dbReference>
<dbReference type="InterPro" id="IPR029016">
    <property type="entry name" value="GAF-like_dom_sf"/>
</dbReference>
<feature type="domain" description="Phytochrome chromophore attachment site" evidence="10">
    <location>
        <begin position="147"/>
        <end position="305"/>
    </location>
</feature>
<dbReference type="Pfam" id="PF02518">
    <property type="entry name" value="HATPase_c"/>
    <property type="match status" value="1"/>
</dbReference>
<evidence type="ECO:0000259" key="10">
    <source>
        <dbReference type="PROSITE" id="PS50046"/>
    </source>
</evidence>
<keyword evidence="12" id="KW-0067">ATP-binding</keyword>
<dbReference type="SMART" id="SM00388">
    <property type="entry name" value="HisKA"/>
    <property type="match status" value="1"/>
</dbReference>
<dbReference type="SUPFAM" id="SSF47384">
    <property type="entry name" value="Homodimeric domain of signal transducing histidine kinase"/>
    <property type="match status" value="1"/>
</dbReference>
<dbReference type="Gene3D" id="3.30.450.40">
    <property type="match status" value="1"/>
</dbReference>
<evidence type="ECO:0000256" key="2">
    <source>
        <dbReference type="ARBA" id="ARBA00006402"/>
    </source>
</evidence>
<evidence type="ECO:0000256" key="8">
    <source>
        <dbReference type="ARBA" id="ARBA00022991"/>
    </source>
</evidence>
<dbReference type="SMART" id="SM00387">
    <property type="entry name" value="HATPase_c"/>
    <property type="match status" value="1"/>
</dbReference>
<evidence type="ECO:0000256" key="1">
    <source>
        <dbReference type="ARBA" id="ARBA00000085"/>
    </source>
</evidence>
<evidence type="ECO:0000256" key="4">
    <source>
        <dbReference type="ARBA" id="ARBA00022543"/>
    </source>
</evidence>
<dbReference type="PRINTS" id="PR01033">
    <property type="entry name" value="PHYTOCHROME"/>
</dbReference>
<dbReference type="Gene3D" id="3.30.450.20">
    <property type="entry name" value="PAS domain"/>
    <property type="match status" value="1"/>
</dbReference>
<dbReference type="InterPro" id="IPR036097">
    <property type="entry name" value="HisK_dim/P_sf"/>
</dbReference>
<dbReference type="InterPro" id="IPR003018">
    <property type="entry name" value="GAF"/>
</dbReference>
<dbReference type="Pfam" id="PF01590">
    <property type="entry name" value="GAF"/>
    <property type="match status" value="1"/>
</dbReference>
<dbReference type="Proteomes" id="UP001605261">
    <property type="component" value="Unassembled WGS sequence"/>
</dbReference>
<dbReference type="InterPro" id="IPR003594">
    <property type="entry name" value="HATPase_dom"/>
</dbReference>
<dbReference type="RefSeq" id="WP_394164062.1">
    <property type="nucleotide sequence ID" value="NZ_JBHGCJ010000011.1"/>
</dbReference>
<dbReference type="InterPro" id="IPR013654">
    <property type="entry name" value="PAS_2"/>
</dbReference>
<dbReference type="EMBL" id="JBHGCJ010000011">
    <property type="protein sequence ID" value="MFG6110479.1"/>
    <property type="molecule type" value="Genomic_DNA"/>
</dbReference>
<dbReference type="InterPro" id="IPR001294">
    <property type="entry name" value="Phytochrome"/>
</dbReference>
<keyword evidence="5" id="KW-0716">Sensory transduction</keyword>
<organism evidence="12 13">
    <name type="scientific">Stenotrophomonas nematodicola</name>
    <dbReference type="NCBI Taxonomy" id="2656746"/>
    <lineage>
        <taxon>Bacteria</taxon>
        <taxon>Pseudomonadati</taxon>
        <taxon>Pseudomonadota</taxon>
        <taxon>Gammaproteobacteria</taxon>
        <taxon>Lysobacterales</taxon>
        <taxon>Lysobacteraceae</taxon>
        <taxon>Stenotrophomonas</taxon>
    </lineage>
</organism>
<accession>A0ABW7D3W9</accession>
<dbReference type="InterPro" id="IPR005467">
    <property type="entry name" value="His_kinase_dom"/>
</dbReference>
<dbReference type="InterPro" id="IPR050351">
    <property type="entry name" value="BphY/WalK/GraS-like"/>
</dbReference>
<keyword evidence="12" id="KW-0547">Nucleotide-binding</keyword>
<dbReference type="SUPFAM" id="SSF55874">
    <property type="entry name" value="ATPase domain of HSP90 chaperone/DNA topoisomerase II/histidine kinase"/>
    <property type="match status" value="1"/>
</dbReference>
<sequence>MSSRNSSHIPLDLSSCASEPIRTPGAIQPYGMILVLEHGSLTVKARAIARAEVLEAYGDPLGHPIDRVLGGALAHCRPLLDAMDAGTTQFLGAQAIGAHGAHQVLAHRIGEDVIVELEEPVAGEPGSLEDLYPSIRRFLEAIERAPTLAELCDIAATHIRQLTGLDRVLVYRFDEDWNGAVVAEDRNDVLPSYLDLRFPESDIPAQARELYRQNRVRLIADNNYQPVPLVRAAGDAAAPPTDLSPVSLRSVSPVHLQYMRNMGTGASMSVSLLREGQLWGLISCHNQQPRRVPYHVRTACEFIGQILSLQIALKERALGVEQRIARRAIQVRLLARMAGDQDFMAALGRDQHSLLALTESAGAAIVHRGECILHGECPSQPQVMQLVQWLAAQQHEGDLFFTERLPSLWREADAFADVASGVLAISISQVHDSFVLWFRPEVVRTVRWGGDPRKEATGMLTPRTSFEGWKETVRRQSLPWNAVDRDAALELRAAIVDIVLRKAEEMAALNEQLLRSNKELEAFSYSVSHDLRAPFRHIVGYSELLWASASERLNDSEKRFLDTIVESAQSAGTLVDDLLSFSQMGRSTMGQISMDMTALVEDVRHKLDMEYAGRSIQWQVPSLPRVQADPGMLRLVWQNLLANAIKFTRDTPQPMIEVGHQRSDTEDVFFVRDNGCGFDMRYVDKLFGVFQRLHHSDEYEGTGIGLANVHRIITRHGGRTWAEGEVGSGATFFFTIPFATGDNL</sequence>
<dbReference type="InterPro" id="IPR003661">
    <property type="entry name" value="HisK_dim/P_dom"/>
</dbReference>
<keyword evidence="7" id="KW-0418">Kinase</keyword>
<dbReference type="Pfam" id="PF00512">
    <property type="entry name" value="HisKA"/>
    <property type="match status" value="1"/>
</dbReference>
<dbReference type="CDD" id="cd00082">
    <property type="entry name" value="HisKA"/>
    <property type="match status" value="1"/>
</dbReference>
<dbReference type="EC" id="2.7.13.3" evidence="3"/>
<dbReference type="Gene3D" id="3.30.565.10">
    <property type="entry name" value="Histidine kinase-like ATPase, C-terminal domain"/>
    <property type="match status" value="1"/>
</dbReference>
<dbReference type="InterPro" id="IPR036890">
    <property type="entry name" value="HATPase_C_sf"/>
</dbReference>
<protein>
    <recommendedName>
        <fullName evidence="3">histidine kinase</fullName>
        <ecNumber evidence="3">2.7.13.3</ecNumber>
    </recommendedName>
</protein>
<comment type="catalytic activity">
    <reaction evidence="1">
        <text>ATP + protein L-histidine = ADP + protein N-phospho-L-histidine.</text>
        <dbReference type="EC" id="2.7.13.3"/>
    </reaction>
</comment>
<gene>
    <name evidence="12" type="ORF">ACEU0G_000354</name>
</gene>
<dbReference type="PROSITE" id="PS50046">
    <property type="entry name" value="PHYTOCHROME_2"/>
    <property type="match status" value="1"/>
</dbReference>
<dbReference type="PANTHER" id="PTHR42878:SF15">
    <property type="entry name" value="BACTERIOPHYTOCHROME"/>
    <property type="match status" value="1"/>
</dbReference>
<keyword evidence="6" id="KW-0808">Transferase</keyword>
<comment type="similarity">
    <text evidence="2">In the N-terminal section; belongs to the phytochrome family.</text>
</comment>
<dbReference type="SMART" id="SM00065">
    <property type="entry name" value="GAF"/>
    <property type="match status" value="1"/>
</dbReference>
<dbReference type="Pfam" id="PF00360">
    <property type="entry name" value="PHY"/>
    <property type="match status" value="1"/>
</dbReference>
<evidence type="ECO:0000256" key="7">
    <source>
        <dbReference type="ARBA" id="ARBA00022777"/>
    </source>
</evidence>
<evidence type="ECO:0000256" key="3">
    <source>
        <dbReference type="ARBA" id="ARBA00012438"/>
    </source>
</evidence>
<dbReference type="InterPro" id="IPR013515">
    <property type="entry name" value="Phytochrome_cen-reg"/>
</dbReference>
<dbReference type="InterPro" id="IPR043150">
    <property type="entry name" value="Phytochrome_PHY_sf"/>
</dbReference>
<evidence type="ECO:0000256" key="5">
    <source>
        <dbReference type="ARBA" id="ARBA00022606"/>
    </source>
</evidence>
<evidence type="ECO:0000313" key="12">
    <source>
        <dbReference type="EMBL" id="MFG6110479.1"/>
    </source>
</evidence>
<dbReference type="SUPFAM" id="SSF55785">
    <property type="entry name" value="PYP-like sensor domain (PAS domain)"/>
    <property type="match status" value="1"/>
</dbReference>
<keyword evidence="8" id="KW-0157">Chromophore</keyword>
<keyword evidence="13" id="KW-1185">Reference proteome</keyword>
<reference evidence="12 13" key="1">
    <citation type="submission" date="2024-09" db="EMBL/GenBank/DDBJ databases">
        <authorList>
            <consortium name="All-Russian atlas of soil microorganisms"/>
            <consortium name="as a basis for the search for new antimicrobial producers and enzymes with unique properties"/>
            <person name="Sokolova E.A."/>
            <person name="Voronina E.N."/>
        </authorList>
    </citation>
    <scope>NUCLEOTIDE SEQUENCE [LARGE SCALE GENOMIC DNA]</scope>
    <source>
        <strain evidence="12 13">AF-22b-331.1</strain>
    </source>
</reference>
<dbReference type="Pfam" id="PF08446">
    <property type="entry name" value="PAS_2"/>
    <property type="match status" value="1"/>
</dbReference>
<dbReference type="SUPFAM" id="SSF55781">
    <property type="entry name" value="GAF domain-like"/>
    <property type="match status" value="2"/>
</dbReference>
<name>A0ABW7D3W9_9GAMM</name>
<evidence type="ECO:0000256" key="9">
    <source>
        <dbReference type="ARBA" id="ARBA00023170"/>
    </source>
</evidence>
<dbReference type="PROSITE" id="PS50109">
    <property type="entry name" value="HIS_KIN"/>
    <property type="match status" value="1"/>
</dbReference>
<feature type="domain" description="Histidine kinase" evidence="11">
    <location>
        <begin position="526"/>
        <end position="740"/>
    </location>
</feature>